<evidence type="ECO:0000259" key="7">
    <source>
        <dbReference type="PROSITE" id="PS50158"/>
    </source>
</evidence>
<keyword evidence="5" id="KW-0863">Zinc-finger</keyword>
<accession>A0A8J6LCB2</accession>
<name>A0A8J6LCB2_TENMO</name>
<dbReference type="Gene3D" id="3.10.10.10">
    <property type="entry name" value="HIV Type 1 Reverse Transcriptase, subunit A, domain 1"/>
    <property type="match status" value="1"/>
</dbReference>
<evidence type="ECO:0000256" key="1">
    <source>
        <dbReference type="ARBA" id="ARBA00022679"/>
    </source>
</evidence>
<dbReference type="PROSITE" id="PS50158">
    <property type="entry name" value="ZF_CCHC"/>
    <property type="match status" value="1"/>
</dbReference>
<sequence length="530" mass="58459">MPNGRSHFRRYHDEKQLATPTDGDELPHDLPQHPDGVDGVPTNDGFQGSGYHPDSEMQVLVDTPRCGTSTTSVPMASISEAIVRGMQEVAGKLQKANEGRSVSMHTSLIKNIVAEFNPVETDVTSWIHEVDEYAIIYGWDSKTTSHLALSKLRGAAEVCQGDQVNLLMSGLEDERIKIAIETSNINTPEVLAAHFRVLDEQRLGRSKPETSIDSPTVSPAISKPKTYTNTQRATDAEKYKAWSSSARFPKKPDKAKDSTKSFQPTCFKCGGGGHFRRFCPSNNNNDQRSTAKRPLLAIEPKHVNFIGPSANSKFFKTITIWRRQMKCFVDFGSECSLISEAAVQLLSATPVPLKTGVTLSTLGGHRVIPTGSVLLDIVIDEINKEIEFYVINKCVMGVEILVGQNFTELPDVNYSKSGNLLKFNQLSTLNVNSISEAVVNVGIDNDKVVKGLIGLLNEYSDCRASNISQIGVNPTVQMTIQLTNAEPTSRRARQYSDCERAQIRDLVEELLQNNIIRESNSPYASSRSTR</sequence>
<feature type="compositionally biased region" description="Basic and acidic residues" evidence="6">
    <location>
        <begin position="25"/>
        <end position="36"/>
    </location>
</feature>
<dbReference type="CDD" id="cd00303">
    <property type="entry name" value="retropepsin_like"/>
    <property type="match status" value="1"/>
</dbReference>
<feature type="compositionally biased region" description="Basic residues" evidence="6">
    <location>
        <begin position="1"/>
        <end position="10"/>
    </location>
</feature>
<protein>
    <recommendedName>
        <fullName evidence="7">CCHC-type domain-containing protein</fullName>
    </recommendedName>
</protein>
<gene>
    <name evidence="8" type="ORF">GEV33_007249</name>
</gene>
<dbReference type="Gene3D" id="4.10.60.10">
    <property type="entry name" value="Zinc finger, CCHC-type"/>
    <property type="match status" value="1"/>
</dbReference>
<dbReference type="InterPro" id="IPR043502">
    <property type="entry name" value="DNA/RNA_pol_sf"/>
</dbReference>
<dbReference type="SUPFAM" id="SSF57756">
    <property type="entry name" value="Retrovirus zinc finger-like domains"/>
    <property type="match status" value="1"/>
</dbReference>
<dbReference type="InterPro" id="IPR036875">
    <property type="entry name" value="Znf_CCHC_sf"/>
</dbReference>
<dbReference type="PANTHER" id="PTHR37984:SF5">
    <property type="entry name" value="PROTEIN NYNRIN-LIKE"/>
    <property type="match status" value="1"/>
</dbReference>
<evidence type="ECO:0000256" key="5">
    <source>
        <dbReference type="PROSITE-ProRule" id="PRU00047"/>
    </source>
</evidence>
<dbReference type="GO" id="GO:0016779">
    <property type="term" value="F:nucleotidyltransferase activity"/>
    <property type="evidence" value="ECO:0007669"/>
    <property type="project" value="UniProtKB-KW"/>
</dbReference>
<reference evidence="8" key="1">
    <citation type="journal article" date="2020" name="J Insects Food Feed">
        <title>The yellow mealworm (Tenebrio molitor) genome: a resource for the emerging insects as food and feed industry.</title>
        <authorList>
            <person name="Eriksson T."/>
            <person name="Andere A."/>
            <person name="Kelstrup H."/>
            <person name="Emery V."/>
            <person name="Picard C."/>
        </authorList>
    </citation>
    <scope>NUCLEOTIDE SEQUENCE</scope>
    <source>
        <strain evidence="8">Stoneville</strain>
        <tissue evidence="8">Whole head</tissue>
    </source>
</reference>
<keyword evidence="9" id="KW-1185">Reference proteome</keyword>
<dbReference type="GO" id="GO:0003676">
    <property type="term" value="F:nucleic acid binding"/>
    <property type="evidence" value="ECO:0007669"/>
    <property type="project" value="InterPro"/>
</dbReference>
<feature type="domain" description="CCHC-type" evidence="7">
    <location>
        <begin position="266"/>
        <end position="281"/>
    </location>
</feature>
<dbReference type="GO" id="GO:0071897">
    <property type="term" value="P:DNA biosynthetic process"/>
    <property type="evidence" value="ECO:0007669"/>
    <property type="project" value="UniProtKB-ARBA"/>
</dbReference>
<keyword evidence="2" id="KW-0548">Nucleotidyltransferase</keyword>
<reference evidence="8" key="2">
    <citation type="submission" date="2021-08" db="EMBL/GenBank/DDBJ databases">
        <authorList>
            <person name="Eriksson T."/>
        </authorList>
    </citation>
    <scope>NUCLEOTIDE SEQUENCE</scope>
    <source>
        <strain evidence="8">Stoneville</strain>
        <tissue evidence="8">Whole head</tissue>
    </source>
</reference>
<evidence type="ECO:0000313" key="8">
    <source>
        <dbReference type="EMBL" id="KAH0815542.1"/>
    </source>
</evidence>
<dbReference type="InterPro" id="IPR001878">
    <property type="entry name" value="Znf_CCHC"/>
</dbReference>
<evidence type="ECO:0000256" key="4">
    <source>
        <dbReference type="ARBA" id="ARBA00022759"/>
    </source>
</evidence>
<keyword evidence="4" id="KW-0255">Endonuclease</keyword>
<evidence type="ECO:0000256" key="6">
    <source>
        <dbReference type="SAM" id="MobiDB-lite"/>
    </source>
</evidence>
<dbReference type="GO" id="GO:0004519">
    <property type="term" value="F:endonuclease activity"/>
    <property type="evidence" value="ECO:0007669"/>
    <property type="project" value="UniProtKB-KW"/>
</dbReference>
<dbReference type="GO" id="GO:0008270">
    <property type="term" value="F:zinc ion binding"/>
    <property type="evidence" value="ECO:0007669"/>
    <property type="project" value="UniProtKB-KW"/>
</dbReference>
<dbReference type="EMBL" id="JABDTM020022971">
    <property type="protein sequence ID" value="KAH0815542.1"/>
    <property type="molecule type" value="Genomic_DNA"/>
</dbReference>
<dbReference type="SMART" id="SM00343">
    <property type="entry name" value="ZnF_C2HC"/>
    <property type="match status" value="1"/>
</dbReference>
<keyword evidence="3" id="KW-0540">Nuclease</keyword>
<dbReference type="SUPFAM" id="SSF56672">
    <property type="entry name" value="DNA/RNA polymerases"/>
    <property type="match status" value="1"/>
</dbReference>
<keyword evidence="5" id="KW-0479">Metal-binding</keyword>
<keyword evidence="4" id="KW-0378">Hydrolase</keyword>
<keyword evidence="5" id="KW-0862">Zinc</keyword>
<dbReference type="Gene3D" id="2.40.70.10">
    <property type="entry name" value="Acid Proteases"/>
    <property type="match status" value="1"/>
</dbReference>
<dbReference type="PANTHER" id="PTHR37984">
    <property type="entry name" value="PROTEIN CBG26694"/>
    <property type="match status" value="1"/>
</dbReference>
<dbReference type="AlphaFoldDB" id="A0A8J6LCB2"/>
<evidence type="ECO:0000256" key="2">
    <source>
        <dbReference type="ARBA" id="ARBA00022695"/>
    </source>
</evidence>
<proteinExistence type="predicted"/>
<dbReference type="InterPro" id="IPR021109">
    <property type="entry name" value="Peptidase_aspartic_dom_sf"/>
</dbReference>
<organism evidence="8 9">
    <name type="scientific">Tenebrio molitor</name>
    <name type="common">Yellow mealworm beetle</name>
    <dbReference type="NCBI Taxonomy" id="7067"/>
    <lineage>
        <taxon>Eukaryota</taxon>
        <taxon>Metazoa</taxon>
        <taxon>Ecdysozoa</taxon>
        <taxon>Arthropoda</taxon>
        <taxon>Hexapoda</taxon>
        <taxon>Insecta</taxon>
        <taxon>Pterygota</taxon>
        <taxon>Neoptera</taxon>
        <taxon>Endopterygota</taxon>
        <taxon>Coleoptera</taxon>
        <taxon>Polyphaga</taxon>
        <taxon>Cucujiformia</taxon>
        <taxon>Tenebrionidae</taxon>
        <taxon>Tenebrio</taxon>
    </lineage>
</organism>
<comment type="caution">
    <text evidence="8">The sequence shown here is derived from an EMBL/GenBank/DDBJ whole genome shotgun (WGS) entry which is preliminary data.</text>
</comment>
<feature type="region of interest" description="Disordered" evidence="6">
    <location>
        <begin position="1"/>
        <end position="38"/>
    </location>
</feature>
<evidence type="ECO:0000313" key="9">
    <source>
        <dbReference type="Proteomes" id="UP000719412"/>
    </source>
</evidence>
<keyword evidence="1" id="KW-0808">Transferase</keyword>
<dbReference type="Proteomes" id="UP000719412">
    <property type="component" value="Unassembled WGS sequence"/>
</dbReference>
<evidence type="ECO:0000256" key="3">
    <source>
        <dbReference type="ARBA" id="ARBA00022722"/>
    </source>
</evidence>
<dbReference type="InterPro" id="IPR050951">
    <property type="entry name" value="Retrovirus_Pol_polyprotein"/>
</dbReference>